<name>A0A6C0KFS6_9ZZZZ</name>
<evidence type="ECO:0000313" key="1">
    <source>
        <dbReference type="EMBL" id="QHU15178.1"/>
    </source>
</evidence>
<organism evidence="1">
    <name type="scientific">viral metagenome</name>
    <dbReference type="NCBI Taxonomy" id="1070528"/>
    <lineage>
        <taxon>unclassified sequences</taxon>
        <taxon>metagenomes</taxon>
        <taxon>organismal metagenomes</taxon>
    </lineage>
</organism>
<dbReference type="AlphaFoldDB" id="A0A6C0KFS6"/>
<proteinExistence type="predicted"/>
<dbReference type="EMBL" id="MN740851">
    <property type="protein sequence ID" value="QHU15178.1"/>
    <property type="molecule type" value="Genomic_DNA"/>
</dbReference>
<sequence>MAAITSLFIFFLGLGFCVLLFGRVCYEGDYDDYD</sequence>
<accession>A0A6C0KFS6</accession>
<reference evidence="1" key="1">
    <citation type="journal article" date="2020" name="Nature">
        <title>Giant virus diversity and host interactions through global metagenomics.</title>
        <authorList>
            <person name="Schulz F."/>
            <person name="Roux S."/>
            <person name="Paez-Espino D."/>
            <person name="Jungbluth S."/>
            <person name="Walsh D.A."/>
            <person name="Denef V.J."/>
            <person name="McMahon K.D."/>
            <person name="Konstantinidis K.T."/>
            <person name="Eloe-Fadrosh E.A."/>
            <person name="Kyrpides N.C."/>
            <person name="Woyke T."/>
        </authorList>
    </citation>
    <scope>NUCLEOTIDE SEQUENCE</scope>
    <source>
        <strain evidence="1">GVMAG-S-1102244-55</strain>
    </source>
</reference>
<protein>
    <submittedName>
        <fullName evidence="1">Uncharacterized protein</fullName>
    </submittedName>
</protein>